<dbReference type="RefSeq" id="WP_135462349.1">
    <property type="nucleotide sequence ID" value="NZ_SRLC01000001.1"/>
</dbReference>
<dbReference type="EMBL" id="SRLC01000001">
    <property type="protein sequence ID" value="TGE24768.1"/>
    <property type="molecule type" value="Genomic_DNA"/>
</dbReference>
<accession>A0A4Z0Q3W9</accession>
<reference evidence="1 2" key="1">
    <citation type="submission" date="2019-04" db="EMBL/GenBank/DDBJ databases">
        <authorList>
            <person name="Feng G."/>
            <person name="Zhang J."/>
            <person name="Zhu H."/>
        </authorList>
    </citation>
    <scope>NUCLEOTIDE SEQUENCE [LARGE SCALE GENOMIC DNA]</scope>
    <source>
        <strain evidence="1 2">JCM 31653</strain>
    </source>
</reference>
<name>A0A4Z0Q3W9_9BACT</name>
<evidence type="ECO:0000313" key="2">
    <source>
        <dbReference type="Proteomes" id="UP000297549"/>
    </source>
</evidence>
<dbReference type="OrthoDB" id="894277at2"/>
<dbReference type="AlphaFoldDB" id="A0A4Z0Q3W9"/>
<keyword evidence="2" id="KW-1185">Reference proteome</keyword>
<protein>
    <submittedName>
        <fullName evidence="1">Uncharacterized protein</fullName>
    </submittedName>
</protein>
<comment type="caution">
    <text evidence="1">The sequence shown here is derived from an EMBL/GenBank/DDBJ whole genome shotgun (WGS) entry which is preliminary data.</text>
</comment>
<dbReference type="Proteomes" id="UP000297549">
    <property type="component" value="Unassembled WGS sequence"/>
</dbReference>
<proteinExistence type="predicted"/>
<sequence>MHTITITDLEGNAHQGRLPASWADVPLCQYARLALATTVAERRAAVAELTGLPLAAFEEDAELLPNLLLNARFLYQGPLPDGKPLPSFEHAGVTYTHAGQLDKISAHQWGAAVEALATEGQPSAAPYLLAVLYTPAGPAHQLANTTAAMHTVPMSVGWPALMHLVRTVGPRALAAEGYNQVRAQAEQLLSTVEAQLQQATPKGLAQKAAQKLVRRGLQQARKVIDNTPGGATYKKKRTHGTR</sequence>
<evidence type="ECO:0000313" key="1">
    <source>
        <dbReference type="EMBL" id="TGE24768.1"/>
    </source>
</evidence>
<gene>
    <name evidence="1" type="ORF">E5K00_06055</name>
</gene>
<organism evidence="1 2">
    <name type="scientific">Hymenobacter aquaticus</name>
    <dbReference type="NCBI Taxonomy" id="1867101"/>
    <lineage>
        <taxon>Bacteria</taxon>
        <taxon>Pseudomonadati</taxon>
        <taxon>Bacteroidota</taxon>
        <taxon>Cytophagia</taxon>
        <taxon>Cytophagales</taxon>
        <taxon>Hymenobacteraceae</taxon>
        <taxon>Hymenobacter</taxon>
    </lineage>
</organism>